<dbReference type="SUPFAM" id="SSF49373">
    <property type="entry name" value="Invasin/intimin cell-adhesion fragments"/>
    <property type="match status" value="1"/>
</dbReference>
<dbReference type="NCBIfam" id="TIGR01451">
    <property type="entry name" value="B_ant_repeat"/>
    <property type="match status" value="2"/>
</dbReference>
<evidence type="ECO:0000313" key="3">
    <source>
        <dbReference type="EMBL" id="SOD13754.1"/>
    </source>
</evidence>
<protein>
    <submittedName>
        <fullName evidence="3">Conserved repeat domain-containing protein/gliding motility-associated C-terminal domain-containing protein</fullName>
    </submittedName>
</protein>
<feature type="region of interest" description="Disordered" evidence="1">
    <location>
        <begin position="577"/>
        <end position="620"/>
    </location>
</feature>
<dbReference type="InterPro" id="IPR055354">
    <property type="entry name" value="DUF7507"/>
</dbReference>
<reference evidence="4" key="1">
    <citation type="submission" date="2017-09" db="EMBL/GenBank/DDBJ databases">
        <authorList>
            <person name="Varghese N."/>
            <person name="Submissions S."/>
        </authorList>
    </citation>
    <scope>NUCLEOTIDE SEQUENCE [LARGE SCALE GENOMIC DNA]</scope>
    <source>
        <strain evidence="4">CGMCC 1.12803</strain>
    </source>
</reference>
<dbReference type="AlphaFoldDB" id="A0A285ZVT4"/>
<proteinExistence type="predicted"/>
<evidence type="ECO:0000256" key="1">
    <source>
        <dbReference type="SAM" id="MobiDB-lite"/>
    </source>
</evidence>
<keyword evidence="4" id="KW-1185">Reference proteome</keyword>
<evidence type="ECO:0000313" key="4">
    <source>
        <dbReference type="Proteomes" id="UP000219281"/>
    </source>
</evidence>
<gene>
    <name evidence="3" type="ORF">SAMN06297358_1219</name>
</gene>
<feature type="region of interest" description="Disordered" evidence="1">
    <location>
        <begin position="456"/>
        <end position="489"/>
    </location>
</feature>
<feature type="compositionally biased region" description="Polar residues" evidence="1">
    <location>
        <begin position="577"/>
        <end position="603"/>
    </location>
</feature>
<dbReference type="NCBIfam" id="TIGR04131">
    <property type="entry name" value="Bac_Flav_CTERM"/>
    <property type="match status" value="1"/>
</dbReference>
<feature type="domain" description="DUF7507" evidence="2">
    <location>
        <begin position="494"/>
        <end position="590"/>
    </location>
</feature>
<evidence type="ECO:0000259" key="2">
    <source>
        <dbReference type="Pfam" id="PF24346"/>
    </source>
</evidence>
<dbReference type="Gene3D" id="2.60.40.3440">
    <property type="match status" value="1"/>
</dbReference>
<feature type="region of interest" description="Disordered" evidence="1">
    <location>
        <begin position="819"/>
        <end position="859"/>
    </location>
</feature>
<name>A0A285ZVT4_9SPHI</name>
<dbReference type="RefSeq" id="WP_144371956.1">
    <property type="nucleotide sequence ID" value="NZ_OCMT01000002.1"/>
</dbReference>
<dbReference type="InterPro" id="IPR026341">
    <property type="entry name" value="T9SS_type_B"/>
</dbReference>
<feature type="domain" description="DUF7507" evidence="2">
    <location>
        <begin position="258"/>
        <end position="358"/>
    </location>
</feature>
<feature type="non-terminal residue" evidence="3">
    <location>
        <position position="1"/>
    </location>
</feature>
<dbReference type="Proteomes" id="UP000219281">
    <property type="component" value="Unassembled WGS sequence"/>
</dbReference>
<dbReference type="Pfam" id="PF17963">
    <property type="entry name" value="Big_9"/>
    <property type="match status" value="2"/>
</dbReference>
<dbReference type="Pfam" id="PF13585">
    <property type="entry name" value="CHU_C"/>
    <property type="match status" value="1"/>
</dbReference>
<dbReference type="Pfam" id="PF24346">
    <property type="entry name" value="DUF7507"/>
    <property type="match status" value="3"/>
</dbReference>
<dbReference type="InterPro" id="IPR008964">
    <property type="entry name" value="Invasin/intimin_cell_adhesion"/>
</dbReference>
<accession>A0A285ZVT4</accession>
<dbReference type="InterPro" id="IPR047589">
    <property type="entry name" value="DUF11_rpt"/>
</dbReference>
<dbReference type="Gene3D" id="2.60.40.1080">
    <property type="match status" value="1"/>
</dbReference>
<dbReference type="Gene3D" id="2.60.40.2810">
    <property type="match status" value="1"/>
</dbReference>
<feature type="compositionally biased region" description="Acidic residues" evidence="1">
    <location>
        <begin position="355"/>
        <end position="365"/>
    </location>
</feature>
<organism evidence="3 4">
    <name type="scientific">Pedobacter xixiisoli</name>
    <dbReference type="NCBI Taxonomy" id="1476464"/>
    <lineage>
        <taxon>Bacteria</taxon>
        <taxon>Pseudomonadati</taxon>
        <taxon>Bacteroidota</taxon>
        <taxon>Sphingobacteriia</taxon>
        <taxon>Sphingobacteriales</taxon>
        <taxon>Sphingobacteriaceae</taxon>
        <taxon>Pedobacter</taxon>
    </lineage>
</organism>
<feature type="compositionally biased region" description="Polar residues" evidence="1">
    <location>
        <begin position="826"/>
        <end position="836"/>
    </location>
</feature>
<dbReference type="CDD" id="cd11304">
    <property type="entry name" value="Cadherin_repeat"/>
    <property type="match status" value="1"/>
</dbReference>
<dbReference type="EMBL" id="OCMT01000002">
    <property type="protein sequence ID" value="SOD13754.1"/>
    <property type="molecule type" value="Genomic_DNA"/>
</dbReference>
<sequence>YTVTDNNTGCATTVNYTITVNPLPTVAAIAGTGEVCVDGTRTLTNATTGGTWSSATPAVATISASGVVTGKTSGTSVISYTVTDNNTGCATTVNYTITVNAKPLAPTFVATNGLNSGTITVDIISGVTGYSIDGANFQTSNIFSNLAPGNYTITVKNASGCTNSAPATIRPAGTADSDLTPLNTAVKTNVLTNDGTSGAGATVTATDGTNGSTIVNIDGSVTYTPNPGFVGTDTYNYTITKNGITSNPITVTITVYSASVSLTKKAINTSTVTKVGDIINYTIEVSNTGTSALNNIVVKDAGADAGSISPANITTLAGGAKATVTAKHTLTQSEVDAGSFSNQASAKGKDPLGNDVEDEKSDDPETSTPNDPTVVTIISTPKIALVKTGIISSDGNTINYSFVIKNIGNVTLNSIILTDTKLSLNRTLTGISLAPGKDRTETATYTITQADKDAGKVTNSADVNAEDPSGTKTTDKSGTDGYNDTPTETIVPANPKITLVKTAVRNASQVVYTFTIKNTGNVTLTNIRLTDEKLGLNSQAVAVPIGGLLPGNTVTTTANYTLTQADVTNGTVSNTATIKGNTPSSTEISDKSGTTEANDSPTVLTLPAPPMANNDNTVTPPNTSINIAVLDNDTKGGSNLVPSTLVIVQQPQHGTLSIDPATGRVIYTPNANYQGTDSFTYTIKDANGFVSNIATVTIEVKDVPKIGLAKALISSIKTTNGSYDITYRFTVGNYGSAPFKNVSIKDDLRQTFSGTSFQVKKVRTLGTLNVNTAFNGTTDIELLQNGNSLGINQTQQIELVVNVSLMSITKTTYNNKATAEGESVTGLKTTDESTNGLKPDPNNDGNVSPAEPTPIDLEKPKEFIPGGFSPNGDGVNDVFVIENNGFKRLYLEVFNRWGNRVYRSNDYKNDWDGRCTEGISIGQQLPEGTYFYIVILDGKEKHVGNITLKR</sequence>
<feature type="domain" description="DUF7507" evidence="2">
    <location>
        <begin position="380"/>
        <end position="475"/>
    </location>
</feature>
<feature type="region of interest" description="Disordered" evidence="1">
    <location>
        <begin position="337"/>
        <end position="374"/>
    </location>
</feature>